<reference evidence="8 9" key="2">
    <citation type="journal article" date="1996" name="J. Mol. Biol.">
        <title>Secondary structure model for the first three domains of Q beta RNA. Control of A-protein synthesis.</title>
        <authorList>
            <person name="Beekwilder J."/>
            <person name="Nieuwenhuizen R."/>
            <person name="Poot R."/>
            <person name="van Duin J."/>
        </authorList>
    </citation>
    <scope>NUCLEOTIDE SEQUENCE</scope>
</reference>
<evidence type="ECO:0000256" key="1">
    <source>
        <dbReference type="ARBA" id="ARBA00004328"/>
    </source>
</evidence>
<comment type="similarity">
    <text evidence="7">Belongs to the Leviviricetes maturation protein family.</text>
</comment>
<keyword evidence="4" id="KW-0946">Virion</keyword>
<sequence>MPTLPRGLRFGSNGEIVNDFNALWFPEREAFDLELGSYTLTGYVSNQPGYTTRMRNPRMHCVRTPHRSTVPVNHFGYRPVTTVEYVPNGTFIRLDGDVKFSGGSVSGSLKLNNFVVNLASQGGFDYQSVIGPRFSSQFSAFSTKYGALLGEGRETLSYLLLLFRRMREGIRAVRRGDLKRLRNLIRTFEPRSISGRRQRTTFSETYRDRLVNDGWKDSSASDLWLEFRYGLMPLFYDIKSVMEDFMRIHKKIAKLQRFSAGHGKLVTVKGRFFPDPHFAIEVTAVLQRRHRWGVIYQDTGSLPPFNNGQLIPVRDWQTAALALLNPAETAWELTPYSFVADWFVNVGDMLEQTRPALSVNVDVVDGFDRKDVKLRSVSVRVIRDDATTTSFNLSGAKLLHSFYSRVHTVAFPQISPQLDTEVRSFKHVIDSVALLTQRFKKR</sequence>
<accession>O64309</accession>
<comment type="subcellular location">
    <subcellularLocation>
        <location evidence="1">Virion</location>
    </subcellularLocation>
</comment>
<dbReference type="GO" id="GO:0039666">
    <property type="term" value="P:virion attachment to host cell pilus"/>
    <property type="evidence" value="ECO:0007669"/>
    <property type="project" value="UniProtKB-KW"/>
</dbReference>
<dbReference type="Proteomes" id="UP000001710">
    <property type="component" value="Segment"/>
</dbReference>
<evidence type="ECO:0000256" key="6">
    <source>
        <dbReference type="ARBA" id="ARBA00023296"/>
    </source>
</evidence>
<evidence type="ECO:0000256" key="2">
    <source>
        <dbReference type="ARBA" id="ARBA00022581"/>
    </source>
</evidence>
<name>O64309_9VIRU</name>
<evidence type="ECO:0000256" key="4">
    <source>
        <dbReference type="ARBA" id="ARBA00022844"/>
    </source>
</evidence>
<evidence type="ECO:0000256" key="3">
    <source>
        <dbReference type="ARBA" id="ARBA00022804"/>
    </source>
</evidence>
<organism evidence="8 9">
    <name type="scientific">Enterobacteria phage NL95</name>
    <dbReference type="NCBI Taxonomy" id="75725"/>
    <lineage>
        <taxon>Viruses</taxon>
        <taxon>Riboviria</taxon>
        <taxon>Orthornavirae</taxon>
        <taxon>Lenarviricota</taxon>
        <taxon>Leviviricetes</taxon>
        <taxon>Norzivirales</taxon>
        <taxon>Fiersviridae</taxon>
        <taxon>Qubevirus</taxon>
        <taxon>Qubevirus faecium</taxon>
    </lineage>
</organism>
<evidence type="ECO:0000313" key="8">
    <source>
        <dbReference type="EMBL" id="AAC14702.1"/>
    </source>
</evidence>
<dbReference type="InterPro" id="IPR005563">
    <property type="entry name" value="A_protein"/>
</dbReference>
<keyword evidence="6" id="KW-1160">Virus entry into host cell</keyword>
<evidence type="ECO:0000256" key="5">
    <source>
        <dbReference type="ARBA" id="ARBA00023104"/>
    </source>
</evidence>
<reference evidence="8 9" key="1">
    <citation type="journal article" date="1995" name="J. Mol. Biol.">
        <title>Secondary structure model for the last two domains of single-stranded RNA phage Q beta.</title>
        <authorList>
            <person name="Beekwilder M.J."/>
            <person name="Nieuwenhuizen R."/>
            <person name="van Duin J."/>
        </authorList>
    </citation>
    <scope>NUCLEOTIDE SEQUENCE</scope>
</reference>
<proteinExistence type="inferred from homology"/>
<dbReference type="GO" id="GO:0044423">
    <property type="term" value="C:virion component"/>
    <property type="evidence" value="ECO:0007669"/>
    <property type="project" value="UniProtKB-KW"/>
</dbReference>
<dbReference type="SMR" id="O64309"/>
<keyword evidence="3" id="KW-1161">Viral attachment to host cell</keyword>
<evidence type="ECO:0000256" key="7">
    <source>
        <dbReference type="ARBA" id="ARBA00035110"/>
    </source>
</evidence>
<keyword evidence="2" id="KW-0945">Host-virus interaction</keyword>
<dbReference type="Pfam" id="PF03863">
    <property type="entry name" value="Phage_mat-A"/>
    <property type="match status" value="1"/>
</dbReference>
<keyword evidence="5" id="KW-1175">Viral attachment to host cell pilus</keyword>
<protein>
    <submittedName>
        <fullName evidence="8">A-protein</fullName>
    </submittedName>
</protein>
<dbReference type="EMBL" id="AF059243">
    <property type="protein sequence ID" value="AAC14702.1"/>
    <property type="molecule type" value="Genomic_RNA"/>
</dbReference>
<evidence type="ECO:0000313" key="9">
    <source>
        <dbReference type="Proteomes" id="UP000001710"/>
    </source>
</evidence>